<reference evidence="10" key="1">
    <citation type="submission" date="2021-01" db="EMBL/GenBank/DDBJ databases">
        <authorList>
            <consortium name="Genoscope - CEA"/>
            <person name="William W."/>
        </authorList>
    </citation>
    <scope>NUCLEOTIDE SEQUENCE</scope>
</reference>
<keyword evidence="2" id="KW-0808">Transferase</keyword>
<feature type="domain" description="UBA" evidence="9">
    <location>
        <begin position="301"/>
        <end position="341"/>
    </location>
</feature>
<dbReference type="AlphaFoldDB" id="A0A8S1T546"/>
<dbReference type="InterPro" id="IPR000719">
    <property type="entry name" value="Prot_kinase_dom"/>
</dbReference>
<organism evidence="10 11">
    <name type="scientific">Paramecium pentaurelia</name>
    <dbReference type="NCBI Taxonomy" id="43138"/>
    <lineage>
        <taxon>Eukaryota</taxon>
        <taxon>Sar</taxon>
        <taxon>Alveolata</taxon>
        <taxon>Ciliophora</taxon>
        <taxon>Intramacronucleata</taxon>
        <taxon>Oligohymenophorea</taxon>
        <taxon>Peniculida</taxon>
        <taxon>Parameciidae</taxon>
        <taxon>Paramecium</taxon>
    </lineage>
</organism>
<evidence type="ECO:0000256" key="2">
    <source>
        <dbReference type="ARBA" id="ARBA00022679"/>
    </source>
</evidence>
<dbReference type="OrthoDB" id="193931at2759"/>
<dbReference type="Pfam" id="PF00069">
    <property type="entry name" value="Pkinase"/>
    <property type="match status" value="1"/>
</dbReference>
<feature type="region of interest" description="Disordered" evidence="7">
    <location>
        <begin position="388"/>
        <end position="407"/>
    </location>
</feature>
<proteinExistence type="predicted"/>
<evidence type="ECO:0000313" key="11">
    <source>
        <dbReference type="Proteomes" id="UP000689195"/>
    </source>
</evidence>
<dbReference type="InterPro" id="IPR017441">
    <property type="entry name" value="Protein_kinase_ATP_BS"/>
</dbReference>
<evidence type="ECO:0000259" key="9">
    <source>
        <dbReference type="PROSITE" id="PS50030"/>
    </source>
</evidence>
<protein>
    <submittedName>
        <fullName evidence="10">Uncharacterized protein</fullName>
    </submittedName>
</protein>
<dbReference type="SMART" id="SM00220">
    <property type="entry name" value="S_TKc"/>
    <property type="match status" value="1"/>
</dbReference>
<dbReference type="InterPro" id="IPR008271">
    <property type="entry name" value="Ser/Thr_kinase_AS"/>
</dbReference>
<feature type="compositionally biased region" description="Low complexity" evidence="7">
    <location>
        <begin position="626"/>
        <end position="636"/>
    </location>
</feature>
<evidence type="ECO:0000256" key="3">
    <source>
        <dbReference type="ARBA" id="ARBA00022741"/>
    </source>
</evidence>
<evidence type="ECO:0000256" key="1">
    <source>
        <dbReference type="ARBA" id="ARBA00022527"/>
    </source>
</evidence>
<dbReference type="GO" id="GO:0004674">
    <property type="term" value="F:protein serine/threonine kinase activity"/>
    <property type="evidence" value="ECO:0007669"/>
    <property type="project" value="UniProtKB-KW"/>
</dbReference>
<evidence type="ECO:0000256" key="6">
    <source>
        <dbReference type="PROSITE-ProRule" id="PRU10141"/>
    </source>
</evidence>
<feature type="domain" description="Protein kinase" evidence="8">
    <location>
        <begin position="28"/>
        <end position="280"/>
    </location>
</feature>
<name>A0A8S1T546_9CILI</name>
<dbReference type="GO" id="GO:0035556">
    <property type="term" value="P:intracellular signal transduction"/>
    <property type="evidence" value="ECO:0007669"/>
    <property type="project" value="TreeGrafter"/>
</dbReference>
<keyword evidence="11" id="KW-1185">Reference proteome</keyword>
<evidence type="ECO:0000256" key="4">
    <source>
        <dbReference type="ARBA" id="ARBA00022777"/>
    </source>
</evidence>
<dbReference type="Proteomes" id="UP000689195">
    <property type="component" value="Unassembled WGS sequence"/>
</dbReference>
<dbReference type="GO" id="GO:0005737">
    <property type="term" value="C:cytoplasm"/>
    <property type="evidence" value="ECO:0007669"/>
    <property type="project" value="TreeGrafter"/>
</dbReference>
<dbReference type="PROSITE" id="PS00108">
    <property type="entry name" value="PROTEIN_KINASE_ST"/>
    <property type="match status" value="1"/>
</dbReference>
<dbReference type="PANTHER" id="PTHR24346:SF82">
    <property type="entry name" value="KP78A-RELATED"/>
    <property type="match status" value="1"/>
</dbReference>
<dbReference type="FunFam" id="3.30.200.20:FF:000003">
    <property type="entry name" value="Non-specific serine/threonine protein kinase"/>
    <property type="match status" value="1"/>
</dbReference>
<feature type="binding site" evidence="6">
    <location>
        <position position="57"/>
    </location>
    <ligand>
        <name>ATP</name>
        <dbReference type="ChEBI" id="CHEBI:30616"/>
    </ligand>
</feature>
<evidence type="ECO:0000259" key="8">
    <source>
        <dbReference type="PROSITE" id="PS50011"/>
    </source>
</evidence>
<comment type="caution">
    <text evidence="10">The sequence shown here is derived from an EMBL/GenBank/DDBJ whole genome shotgun (WGS) entry which is preliminary data.</text>
</comment>
<dbReference type="PROSITE" id="PS00107">
    <property type="entry name" value="PROTEIN_KINASE_ATP"/>
    <property type="match status" value="1"/>
</dbReference>
<feature type="compositionally biased region" description="Polar residues" evidence="7">
    <location>
        <begin position="517"/>
        <end position="557"/>
    </location>
</feature>
<gene>
    <name evidence="10" type="ORF">PPENT_87.1.T0180288</name>
</gene>
<sequence length="645" mass="73309">MLQKKNSDKENACQNNKDTSKPRIIGDYQLVKTLGVGTFGLVKLGLHQITGEKVAIKILEKERIIEVADVERVSREIHILKLIRHRHVIQLYEIIETKKHIFLVMEFCDNGELFDYIVKNEKLNEIEACRIFQELISGIEYIHKLNIVHRDLKPENLLLDHQNQIKIVDFGLSNTYKQGELLKTACGSPCYAAPEMIAGHRYQSILVDIWSCGVILFATICGQLPFEDKHTSDLYKKILGGQYTIPSHVSQDGQQFLKGLLNTDPSKRFNLQQIKEHPWFKLYKRIQSIPQGIIIGYSRIPIDDAIVDQLATKGFSSDYIKKCLDANKHNNLTTAYFLILKKHLMNGGQSVADINSINFNEKLLEPATRPQKPPISSLLDSSMMKTLTHNRSGSCQPNKKSHTQTRGLSIPTAEDAKSIYNGSKNYQTSSLSFEDQSFLIERNKSQSFQQTNNKKMTTDMQLNDTLNKTTYLATSKRSSNTTTVSPAHKNILLQYLKTQLNTNYQNQNLTLNYSQQDNNKNCTPTALRGSSQPKIPQNSKTTKNQKSSYQNFDTSYVQDKKKENKPINLVDTTNIDCKKRSLHIDGDLSMPASTKPQSMPYQLWLKINSRKGSRDHSGGGQKTKKANSNTTKANINQSFNFDKRV</sequence>
<feature type="region of interest" description="Disordered" evidence="7">
    <location>
        <begin position="515"/>
        <end position="560"/>
    </location>
</feature>
<keyword evidence="5 6" id="KW-0067">ATP-binding</keyword>
<keyword evidence="4" id="KW-0418">Kinase</keyword>
<dbReference type="FunFam" id="1.10.510.10:FF:000740">
    <property type="entry name" value="SNF1-related protein kinase, putative"/>
    <property type="match status" value="1"/>
</dbReference>
<feature type="region of interest" description="Disordered" evidence="7">
    <location>
        <begin position="608"/>
        <end position="645"/>
    </location>
</feature>
<evidence type="ECO:0000256" key="7">
    <source>
        <dbReference type="SAM" id="MobiDB-lite"/>
    </source>
</evidence>
<evidence type="ECO:0000256" key="5">
    <source>
        <dbReference type="ARBA" id="ARBA00022840"/>
    </source>
</evidence>
<dbReference type="PANTHER" id="PTHR24346">
    <property type="entry name" value="MAP/MICROTUBULE AFFINITY-REGULATING KINASE"/>
    <property type="match status" value="1"/>
</dbReference>
<dbReference type="GO" id="GO:0005524">
    <property type="term" value="F:ATP binding"/>
    <property type="evidence" value="ECO:0007669"/>
    <property type="project" value="UniProtKB-UniRule"/>
</dbReference>
<evidence type="ECO:0000313" key="10">
    <source>
        <dbReference type="EMBL" id="CAD8148881.1"/>
    </source>
</evidence>
<dbReference type="PROSITE" id="PS50030">
    <property type="entry name" value="UBA"/>
    <property type="match status" value="1"/>
</dbReference>
<feature type="compositionally biased region" description="Polar residues" evidence="7">
    <location>
        <begin position="388"/>
        <end position="398"/>
    </location>
</feature>
<dbReference type="CDD" id="cd14003">
    <property type="entry name" value="STKc_AMPK-like"/>
    <property type="match status" value="1"/>
</dbReference>
<dbReference type="InterPro" id="IPR015940">
    <property type="entry name" value="UBA"/>
</dbReference>
<accession>A0A8S1T546</accession>
<keyword evidence="3 6" id="KW-0547">Nucleotide-binding</keyword>
<keyword evidence="1" id="KW-0723">Serine/threonine-protein kinase</keyword>
<dbReference type="CDD" id="cd14335">
    <property type="entry name" value="UBA_SnRK1_plant"/>
    <property type="match status" value="1"/>
</dbReference>
<dbReference type="EMBL" id="CAJJDO010000018">
    <property type="protein sequence ID" value="CAD8148881.1"/>
    <property type="molecule type" value="Genomic_DNA"/>
</dbReference>
<dbReference type="PROSITE" id="PS50011">
    <property type="entry name" value="PROTEIN_KINASE_DOM"/>
    <property type="match status" value="1"/>
</dbReference>